<dbReference type="OrthoDB" id="3262968at2759"/>
<evidence type="ECO:0000313" key="3">
    <source>
        <dbReference type="Proteomes" id="UP000054279"/>
    </source>
</evidence>
<sequence>MKAVAVTLSFPSHSNVVYVEKLLISNRGTNNFYGSPDCLITKEDCQLRICNFSSFPVHIHNRQVLGFTHDPANWLDSKEKLSKEELDSVQAYAYMVKTLMDNLYKVPGDPTIPPGKDGELEGGPKTTEAPPEDVKKEDLLTAVDISPELSPDRRAQLEAILLRNKKAFGLERRLGHYPAKVEIPLREGLKEISCPPFFTSPTNRKVM</sequence>
<reference evidence="2 3" key="1">
    <citation type="submission" date="2014-06" db="EMBL/GenBank/DDBJ databases">
        <title>Evolutionary Origins and Diversification of the Mycorrhizal Mutualists.</title>
        <authorList>
            <consortium name="DOE Joint Genome Institute"/>
            <consortium name="Mycorrhizal Genomics Consortium"/>
            <person name="Kohler A."/>
            <person name="Kuo A."/>
            <person name="Nagy L.G."/>
            <person name="Floudas D."/>
            <person name="Copeland A."/>
            <person name="Barry K.W."/>
            <person name="Cichocki N."/>
            <person name="Veneault-Fourrey C."/>
            <person name="LaButti K."/>
            <person name="Lindquist E.A."/>
            <person name="Lipzen A."/>
            <person name="Lundell T."/>
            <person name="Morin E."/>
            <person name="Murat C."/>
            <person name="Riley R."/>
            <person name="Ohm R."/>
            <person name="Sun H."/>
            <person name="Tunlid A."/>
            <person name="Henrissat B."/>
            <person name="Grigoriev I.V."/>
            <person name="Hibbett D.S."/>
            <person name="Martin F."/>
        </authorList>
    </citation>
    <scope>NUCLEOTIDE SEQUENCE [LARGE SCALE GENOMIC DNA]</scope>
    <source>
        <strain evidence="2 3">SS14</strain>
    </source>
</reference>
<dbReference type="HOGENOM" id="CLU_1357498_0_0_1"/>
<dbReference type="Proteomes" id="UP000054279">
    <property type="component" value="Unassembled WGS sequence"/>
</dbReference>
<dbReference type="EMBL" id="KN837302">
    <property type="protein sequence ID" value="KIJ28602.1"/>
    <property type="molecule type" value="Genomic_DNA"/>
</dbReference>
<evidence type="ECO:0000256" key="1">
    <source>
        <dbReference type="SAM" id="MobiDB-lite"/>
    </source>
</evidence>
<evidence type="ECO:0000313" key="2">
    <source>
        <dbReference type="EMBL" id="KIJ28602.1"/>
    </source>
</evidence>
<organism evidence="2 3">
    <name type="scientific">Sphaerobolus stellatus (strain SS14)</name>
    <dbReference type="NCBI Taxonomy" id="990650"/>
    <lineage>
        <taxon>Eukaryota</taxon>
        <taxon>Fungi</taxon>
        <taxon>Dikarya</taxon>
        <taxon>Basidiomycota</taxon>
        <taxon>Agaricomycotina</taxon>
        <taxon>Agaricomycetes</taxon>
        <taxon>Phallomycetidae</taxon>
        <taxon>Geastrales</taxon>
        <taxon>Sphaerobolaceae</taxon>
        <taxon>Sphaerobolus</taxon>
    </lineage>
</organism>
<name>A0A0C9UI33_SPHS4</name>
<feature type="region of interest" description="Disordered" evidence="1">
    <location>
        <begin position="108"/>
        <end position="131"/>
    </location>
</feature>
<gene>
    <name evidence="2" type="ORF">M422DRAFT_189522</name>
</gene>
<proteinExistence type="predicted"/>
<dbReference type="AlphaFoldDB" id="A0A0C9UI33"/>
<accession>A0A0C9UI33</accession>
<protein>
    <submittedName>
        <fullName evidence="2">Uncharacterized protein</fullName>
    </submittedName>
</protein>
<keyword evidence="3" id="KW-1185">Reference proteome</keyword>
<feature type="non-terminal residue" evidence="2">
    <location>
        <position position="207"/>
    </location>
</feature>